<dbReference type="EMBL" id="KN840675">
    <property type="protein sequence ID" value="KIP02451.1"/>
    <property type="molecule type" value="Genomic_DNA"/>
</dbReference>
<proteinExistence type="predicted"/>
<accession>A0A0C3RR48</accession>
<name>A0A0C3RR48_PHLG1</name>
<gene>
    <name evidence="1" type="ORF">PHLGIDRAFT_293565</name>
</gene>
<dbReference type="Proteomes" id="UP000053257">
    <property type="component" value="Unassembled WGS sequence"/>
</dbReference>
<keyword evidence="2" id="KW-1185">Reference proteome</keyword>
<dbReference type="AlphaFoldDB" id="A0A0C3RR48"/>
<evidence type="ECO:0000313" key="2">
    <source>
        <dbReference type="Proteomes" id="UP000053257"/>
    </source>
</evidence>
<organism evidence="1 2">
    <name type="scientific">Phlebiopsis gigantea (strain 11061_1 CR5-6)</name>
    <name type="common">White-rot fungus</name>
    <name type="synonym">Peniophora gigantea</name>
    <dbReference type="NCBI Taxonomy" id="745531"/>
    <lineage>
        <taxon>Eukaryota</taxon>
        <taxon>Fungi</taxon>
        <taxon>Dikarya</taxon>
        <taxon>Basidiomycota</taxon>
        <taxon>Agaricomycotina</taxon>
        <taxon>Agaricomycetes</taxon>
        <taxon>Polyporales</taxon>
        <taxon>Phanerochaetaceae</taxon>
        <taxon>Phlebiopsis</taxon>
    </lineage>
</organism>
<protein>
    <submittedName>
        <fullName evidence="1">Uncharacterized protein</fullName>
    </submittedName>
</protein>
<dbReference type="HOGENOM" id="CLU_1732145_0_0_1"/>
<sequence length="151" mass="16604">MQWWRCLAGATQGTCYFRTVIILLCAEHVHSIFVLSFFLSTSQGHFHETQRLSPRHTEKDYPGHHVGVRLNATTPLECFLGPVHAVKLHPQQALLLRAGNSSFDDECPQAGISRLRANQVPAAEDSEALGMSSCEGRTAEVVSQRAGFSAT</sequence>
<evidence type="ECO:0000313" key="1">
    <source>
        <dbReference type="EMBL" id="KIP02451.1"/>
    </source>
</evidence>
<reference evidence="1 2" key="1">
    <citation type="journal article" date="2014" name="PLoS Genet.">
        <title>Analysis of the Phlebiopsis gigantea genome, transcriptome and secretome provides insight into its pioneer colonization strategies of wood.</title>
        <authorList>
            <person name="Hori C."/>
            <person name="Ishida T."/>
            <person name="Igarashi K."/>
            <person name="Samejima M."/>
            <person name="Suzuki H."/>
            <person name="Master E."/>
            <person name="Ferreira P."/>
            <person name="Ruiz-Duenas F.J."/>
            <person name="Held B."/>
            <person name="Canessa P."/>
            <person name="Larrondo L.F."/>
            <person name="Schmoll M."/>
            <person name="Druzhinina I.S."/>
            <person name="Kubicek C.P."/>
            <person name="Gaskell J.A."/>
            <person name="Kersten P."/>
            <person name="St John F."/>
            <person name="Glasner J."/>
            <person name="Sabat G."/>
            <person name="Splinter BonDurant S."/>
            <person name="Syed K."/>
            <person name="Yadav J."/>
            <person name="Mgbeahuruike A.C."/>
            <person name="Kovalchuk A."/>
            <person name="Asiegbu F.O."/>
            <person name="Lackner G."/>
            <person name="Hoffmeister D."/>
            <person name="Rencoret J."/>
            <person name="Gutierrez A."/>
            <person name="Sun H."/>
            <person name="Lindquist E."/>
            <person name="Barry K."/>
            <person name="Riley R."/>
            <person name="Grigoriev I.V."/>
            <person name="Henrissat B."/>
            <person name="Kues U."/>
            <person name="Berka R.M."/>
            <person name="Martinez A.T."/>
            <person name="Covert S.F."/>
            <person name="Blanchette R.A."/>
            <person name="Cullen D."/>
        </authorList>
    </citation>
    <scope>NUCLEOTIDE SEQUENCE [LARGE SCALE GENOMIC DNA]</scope>
    <source>
        <strain evidence="1 2">11061_1 CR5-6</strain>
    </source>
</reference>